<evidence type="ECO:0000313" key="2">
    <source>
        <dbReference type="EMBL" id="KAF2679930.1"/>
    </source>
</evidence>
<gene>
    <name evidence="2" type="ORF">K458DRAFT_407770</name>
</gene>
<reference evidence="2" key="1">
    <citation type="journal article" date="2020" name="Stud. Mycol.">
        <title>101 Dothideomycetes genomes: a test case for predicting lifestyles and emergence of pathogens.</title>
        <authorList>
            <person name="Haridas S."/>
            <person name="Albert R."/>
            <person name="Binder M."/>
            <person name="Bloem J."/>
            <person name="Labutti K."/>
            <person name="Salamov A."/>
            <person name="Andreopoulos B."/>
            <person name="Baker S."/>
            <person name="Barry K."/>
            <person name="Bills G."/>
            <person name="Bluhm B."/>
            <person name="Cannon C."/>
            <person name="Castanera R."/>
            <person name="Culley D."/>
            <person name="Daum C."/>
            <person name="Ezra D."/>
            <person name="Gonzalez J."/>
            <person name="Henrissat B."/>
            <person name="Kuo A."/>
            <person name="Liang C."/>
            <person name="Lipzen A."/>
            <person name="Lutzoni F."/>
            <person name="Magnuson J."/>
            <person name="Mondo S."/>
            <person name="Nolan M."/>
            <person name="Ohm R."/>
            <person name="Pangilinan J."/>
            <person name="Park H.-J."/>
            <person name="Ramirez L."/>
            <person name="Alfaro M."/>
            <person name="Sun H."/>
            <person name="Tritt A."/>
            <person name="Yoshinaga Y."/>
            <person name="Zwiers L.-H."/>
            <person name="Turgeon B."/>
            <person name="Goodwin S."/>
            <person name="Spatafora J."/>
            <person name="Crous P."/>
            <person name="Grigoriev I."/>
        </authorList>
    </citation>
    <scope>NUCLEOTIDE SEQUENCE</scope>
    <source>
        <strain evidence="2">CBS 122367</strain>
    </source>
</reference>
<protein>
    <submittedName>
        <fullName evidence="2">Uncharacterized protein</fullName>
    </submittedName>
</protein>
<feature type="compositionally biased region" description="Acidic residues" evidence="1">
    <location>
        <begin position="209"/>
        <end position="231"/>
    </location>
</feature>
<dbReference type="AlphaFoldDB" id="A0A6G1IPL4"/>
<organism evidence="2 3">
    <name type="scientific">Lentithecium fluviatile CBS 122367</name>
    <dbReference type="NCBI Taxonomy" id="1168545"/>
    <lineage>
        <taxon>Eukaryota</taxon>
        <taxon>Fungi</taxon>
        <taxon>Dikarya</taxon>
        <taxon>Ascomycota</taxon>
        <taxon>Pezizomycotina</taxon>
        <taxon>Dothideomycetes</taxon>
        <taxon>Pleosporomycetidae</taxon>
        <taxon>Pleosporales</taxon>
        <taxon>Massarineae</taxon>
        <taxon>Lentitheciaceae</taxon>
        <taxon>Lentithecium</taxon>
    </lineage>
</organism>
<dbReference type="EMBL" id="MU005600">
    <property type="protein sequence ID" value="KAF2679930.1"/>
    <property type="molecule type" value="Genomic_DNA"/>
</dbReference>
<evidence type="ECO:0000313" key="3">
    <source>
        <dbReference type="Proteomes" id="UP000799291"/>
    </source>
</evidence>
<accession>A0A6G1IPL4</accession>
<feature type="region of interest" description="Disordered" evidence="1">
    <location>
        <begin position="132"/>
        <end position="154"/>
    </location>
</feature>
<dbReference type="Proteomes" id="UP000799291">
    <property type="component" value="Unassembled WGS sequence"/>
</dbReference>
<keyword evidence="3" id="KW-1185">Reference proteome</keyword>
<proteinExistence type="predicted"/>
<evidence type="ECO:0000256" key="1">
    <source>
        <dbReference type="SAM" id="MobiDB-lite"/>
    </source>
</evidence>
<sequence length="231" mass="25993">MAQPKYDYKAWVAAIKATPLRLRFEKGFPEDQALRDSICATVENAGKESLVRRWGLGLVEERKPEGAFPSPLLCTKTWHQGNNQHITLKMRWQNEDGIEIGHWGSAHLHKDYLETVTVFGFRGLPEEWREKQSDSTVWTTHPPGQAGAPAPTSTPAVLPAATGFLPAPLPLPPTVPPMGRRGHTGQNSWVYYYPDAVTSRRAPTPPLPYDEEDEEENKDDDEELEEGEIRE</sequence>
<feature type="region of interest" description="Disordered" evidence="1">
    <location>
        <begin position="195"/>
        <end position="231"/>
    </location>
</feature>
<name>A0A6G1IPL4_9PLEO</name>